<reference evidence="6" key="1">
    <citation type="submission" date="2015-07" db="EMBL/GenBank/DDBJ databases">
        <title>Genome sequencing project for genomic taxonomy and phylogenomics of Bacillus-like bacteria.</title>
        <authorList>
            <person name="Liu B."/>
            <person name="Wang J."/>
            <person name="Zhu Y."/>
            <person name="Liu G."/>
            <person name="Chen Q."/>
            <person name="Chen Z."/>
            <person name="Lan J."/>
            <person name="Che J."/>
            <person name="Ge C."/>
            <person name="Shi H."/>
            <person name="Pan Z."/>
            <person name="Liu X."/>
        </authorList>
    </citation>
    <scope>NUCLEOTIDE SEQUENCE [LARGE SCALE GENOMIC DNA]</scope>
    <source>
        <strain evidence="6">FJAT-27997</strain>
    </source>
</reference>
<feature type="domain" description="Ketosynthase family 3 (KS3)" evidence="4">
    <location>
        <begin position="2"/>
        <end position="397"/>
    </location>
</feature>
<dbReference type="GO" id="GO:0006633">
    <property type="term" value="P:fatty acid biosynthetic process"/>
    <property type="evidence" value="ECO:0007669"/>
    <property type="project" value="InterPro"/>
</dbReference>
<dbReference type="PATRIC" id="fig|1679170.3.peg.2325"/>
<dbReference type="InterPro" id="IPR018201">
    <property type="entry name" value="Ketoacyl_synth_AS"/>
</dbReference>
<dbReference type="Pfam" id="PF02801">
    <property type="entry name" value="Ketoacyl-synt_C"/>
    <property type="match status" value="1"/>
</dbReference>
<name>A0A0K9GUG6_9BACI</name>
<evidence type="ECO:0000256" key="1">
    <source>
        <dbReference type="ARBA" id="ARBA00008467"/>
    </source>
</evidence>
<dbReference type="PROSITE" id="PS00606">
    <property type="entry name" value="KS3_1"/>
    <property type="match status" value="1"/>
</dbReference>
<dbReference type="InterPro" id="IPR020841">
    <property type="entry name" value="PKS_Beta-ketoAc_synthase_dom"/>
</dbReference>
<gene>
    <name evidence="5" type="ORF">AC625_10415</name>
</gene>
<dbReference type="Gene3D" id="3.40.47.10">
    <property type="match status" value="2"/>
</dbReference>
<dbReference type="PANTHER" id="PTHR11712:SF336">
    <property type="entry name" value="3-OXOACYL-[ACYL-CARRIER-PROTEIN] SYNTHASE, MITOCHONDRIAL"/>
    <property type="match status" value="1"/>
</dbReference>
<accession>A0A0K9GUG6</accession>
<sequence>MKGKIVVTGYGVKAPNTNDIAEYIDNLKNGICCLETVTDLSPNGETTIIGHLKGGLEEFESNKRFKRLPRATLLGIASGKEALKQAKLSDLTDKKVGIFFGISVGAIGEKLFHDSIIHVNENNYRNVPITFSHFSNYHSITAEIAHNLSIKGITKTITTGCTSSLEAIQDAMLYLKSGIIDVAVVGGADSLVNKMACFGFAKTKSIPINQTLDVGAVPFNQNSKGFAISEGSGVIILEREEDAQKRDIEILGEIENIVSNNDGVHIYSVEESGEQMISALKEVVGGRRPDYINSQALGIQLNDRIEEQCSKRLFNHNVPYTSIKSMIGNPYGAIGILQVISSLISINHGFIPPTIRTNKDGYEEMNIVTETEHQEVNEVAITNHGHGGNNACAYIKRHK</sequence>
<dbReference type="InterPro" id="IPR014030">
    <property type="entry name" value="Ketoacyl_synth_N"/>
</dbReference>
<comment type="similarity">
    <text evidence="1 3">Belongs to the thiolase-like superfamily. Beta-ketoacyl-ACP synthases family.</text>
</comment>
<dbReference type="Pfam" id="PF00109">
    <property type="entry name" value="ketoacyl-synt"/>
    <property type="match status" value="1"/>
</dbReference>
<dbReference type="OrthoDB" id="2773909at2"/>
<dbReference type="InterPro" id="IPR016039">
    <property type="entry name" value="Thiolase-like"/>
</dbReference>
<organism evidence="5 6">
    <name type="scientific">Peribacillus loiseleuriae</name>
    <dbReference type="NCBI Taxonomy" id="1679170"/>
    <lineage>
        <taxon>Bacteria</taxon>
        <taxon>Bacillati</taxon>
        <taxon>Bacillota</taxon>
        <taxon>Bacilli</taxon>
        <taxon>Bacillales</taxon>
        <taxon>Bacillaceae</taxon>
        <taxon>Peribacillus</taxon>
    </lineage>
</organism>
<dbReference type="InterPro" id="IPR000794">
    <property type="entry name" value="Beta-ketoacyl_synthase"/>
</dbReference>
<keyword evidence="6" id="KW-1185">Reference proteome</keyword>
<evidence type="ECO:0000256" key="3">
    <source>
        <dbReference type="RuleBase" id="RU003694"/>
    </source>
</evidence>
<comment type="caution">
    <text evidence="5">The sequence shown here is derived from an EMBL/GenBank/DDBJ whole genome shotgun (WGS) entry which is preliminary data.</text>
</comment>
<dbReference type="GO" id="GO:0004315">
    <property type="term" value="F:3-oxoacyl-[acyl-carrier-protein] synthase activity"/>
    <property type="evidence" value="ECO:0007669"/>
    <property type="project" value="InterPro"/>
</dbReference>
<dbReference type="GO" id="GO:0005829">
    <property type="term" value="C:cytosol"/>
    <property type="evidence" value="ECO:0007669"/>
    <property type="project" value="TreeGrafter"/>
</dbReference>
<evidence type="ECO:0000259" key="4">
    <source>
        <dbReference type="PROSITE" id="PS52004"/>
    </source>
</evidence>
<dbReference type="PANTHER" id="PTHR11712">
    <property type="entry name" value="POLYKETIDE SYNTHASE-RELATED"/>
    <property type="match status" value="1"/>
</dbReference>
<dbReference type="InterPro" id="IPR014031">
    <property type="entry name" value="Ketoacyl_synth_C"/>
</dbReference>
<dbReference type="Proteomes" id="UP000037146">
    <property type="component" value="Unassembled WGS sequence"/>
</dbReference>
<keyword evidence="2 3" id="KW-0808">Transferase</keyword>
<dbReference type="SUPFAM" id="SSF53901">
    <property type="entry name" value="Thiolase-like"/>
    <property type="match status" value="2"/>
</dbReference>
<dbReference type="STRING" id="1679170.AC625_10415"/>
<proteinExistence type="inferred from homology"/>
<evidence type="ECO:0000313" key="6">
    <source>
        <dbReference type="Proteomes" id="UP000037146"/>
    </source>
</evidence>
<evidence type="ECO:0000256" key="2">
    <source>
        <dbReference type="ARBA" id="ARBA00022679"/>
    </source>
</evidence>
<dbReference type="RefSeq" id="WP_049681235.1">
    <property type="nucleotide sequence ID" value="NZ_LFZW01000001.1"/>
</dbReference>
<dbReference type="PROSITE" id="PS52004">
    <property type="entry name" value="KS3_2"/>
    <property type="match status" value="1"/>
</dbReference>
<dbReference type="EMBL" id="LFZW01000001">
    <property type="protein sequence ID" value="KMY49887.1"/>
    <property type="molecule type" value="Genomic_DNA"/>
</dbReference>
<evidence type="ECO:0000313" key="5">
    <source>
        <dbReference type="EMBL" id="KMY49887.1"/>
    </source>
</evidence>
<dbReference type="AlphaFoldDB" id="A0A0K9GUG6"/>
<dbReference type="SMART" id="SM00825">
    <property type="entry name" value="PKS_KS"/>
    <property type="match status" value="1"/>
</dbReference>
<protein>
    <submittedName>
        <fullName evidence="5">Beta-ketoacyl synthase</fullName>
    </submittedName>
</protein>